<dbReference type="GO" id="GO:0019843">
    <property type="term" value="F:rRNA binding"/>
    <property type="evidence" value="ECO:0007669"/>
    <property type="project" value="UniProtKB-UniRule"/>
</dbReference>
<dbReference type="EC" id="3.1.-.-" evidence="7"/>
<dbReference type="GO" id="GO:0072344">
    <property type="term" value="P:rescue of stalled ribosome"/>
    <property type="evidence" value="ECO:0007669"/>
    <property type="project" value="UniProtKB-UniRule"/>
</dbReference>
<evidence type="ECO:0000256" key="5">
    <source>
        <dbReference type="ARBA" id="ARBA00022884"/>
    </source>
</evidence>
<proteinExistence type="inferred from homology"/>
<evidence type="ECO:0000256" key="2">
    <source>
        <dbReference type="ARBA" id="ARBA00022741"/>
    </source>
</evidence>
<dbReference type="Pfam" id="PF00488">
    <property type="entry name" value="MutS_V"/>
    <property type="match status" value="1"/>
</dbReference>
<name>A0A915YH16_9BACT</name>
<dbReference type="SMART" id="SM00533">
    <property type="entry name" value="MUTSd"/>
    <property type="match status" value="1"/>
</dbReference>
<evidence type="ECO:0000259" key="9">
    <source>
        <dbReference type="PROSITE" id="PS50828"/>
    </source>
</evidence>
<feature type="domain" description="Smr" evidence="9">
    <location>
        <begin position="725"/>
        <end position="800"/>
    </location>
</feature>
<dbReference type="AlphaFoldDB" id="A0A915YH16"/>
<reference evidence="10" key="1">
    <citation type="submission" date="2022-09" db="EMBL/GenBank/DDBJ databases">
        <title>Aureispira anguillicida sp. nov., isolated from Leptocephalus of Japanese eel Anguilla japonica.</title>
        <authorList>
            <person name="Yuasa K."/>
            <person name="Mekata T."/>
            <person name="Ikunari K."/>
        </authorList>
    </citation>
    <scope>NUCLEOTIDE SEQUENCE</scope>
    <source>
        <strain evidence="10">EL160426</strain>
    </source>
</reference>
<comment type="similarity">
    <text evidence="7">Belongs to the DNA mismatch repair MutS family. MutS2 subfamily.</text>
</comment>
<dbReference type="NCBIfam" id="TIGR01069">
    <property type="entry name" value="mutS2"/>
    <property type="match status" value="1"/>
</dbReference>
<keyword evidence="8" id="KW-0175">Coiled coil</keyword>
<keyword evidence="1 7" id="KW-0699">rRNA-binding</keyword>
<evidence type="ECO:0000256" key="3">
    <source>
        <dbReference type="ARBA" id="ARBA00022801"/>
    </source>
</evidence>
<dbReference type="GO" id="GO:0016887">
    <property type="term" value="F:ATP hydrolysis activity"/>
    <property type="evidence" value="ECO:0007669"/>
    <property type="project" value="InterPro"/>
</dbReference>
<dbReference type="RefSeq" id="WP_264788219.1">
    <property type="nucleotide sequence ID" value="NZ_AP026867.1"/>
</dbReference>
<dbReference type="InterPro" id="IPR000432">
    <property type="entry name" value="DNA_mismatch_repair_MutS_C"/>
</dbReference>
<dbReference type="InterPro" id="IPR002625">
    <property type="entry name" value="Smr_dom"/>
</dbReference>
<keyword evidence="7 10" id="KW-0255">Endonuclease</keyword>
<comment type="subunit">
    <text evidence="7">Homodimer. Binds to stalled ribosomes, contacting rRNA.</text>
</comment>
<evidence type="ECO:0000256" key="4">
    <source>
        <dbReference type="ARBA" id="ARBA00022840"/>
    </source>
</evidence>
<dbReference type="PANTHER" id="PTHR48466">
    <property type="entry name" value="OS10G0509000 PROTEIN-RELATED"/>
    <property type="match status" value="1"/>
</dbReference>
<sequence>MKLAPKDLYQTLEFDKILEITESYCYGTLGKDYFRNLIPSTEASQIERWLLEVFEYTQTYENNHNFPMSNYASIGEDLKMLSIEGYVLSVESLRNVAKTLLVCYDIYGFFSKRKSTKTLYPTLYDIIRIADFDKELLSEIQRVIDEEGNIRPNASPELLRIARMQNSKRQELDKKFRQIIVHYQSKGWLKDNKESFRNSRRVLSVPSERKRQVRGIIHDESASGKTVFIEPEGVIDLNNDIFDLERDYQREIYRILRDLSNLLRPYIDQLQQYENIIVRFDTIQAKTQLATQLDATKPKVMLTPHYKIRNVIHPLLALKNKTAGVKTVPFHLHFKKDTRILVLSGPNAGGKSVCMKAIGLVQLMLQSGMLIPANEGAEMGIFEQIFADIGDQQSLEDELSTYSSRLQNARFFMENANDKTLILIDEFGSGTDPKMGGAIAEAILRDLNRKKAFGVITTHYSNLKVFAFENKGLINGSMIFDKDSLSPTYQMKMGKPGSSYAFEIATKSGLPNQVIGYARRKVGKQNHNLDEILVDLQRERQKAVEAHEQVLEHQKRLDQLIKNYESAFRELEFARKKLKLQIKEQELVETEKTNKELQKVLRELKTSSNKEKAAQKAKTLLEQSQIERKKITDDVNAVKEGIYEVYEQADDGVIEVGSYVKLRSGGGMGIVKEIKRKEAKVEMGNLNLMVKLRDLQLIKNPILSQQTAIVKTDTLSKKAHFEPKIDIRGMRYEDALERIQEFMDNALMASANEVRIIHGKGSGALRKVVTKKLREYKNIVRSYHPEPHQGGNGMTIVELG</sequence>
<evidence type="ECO:0000313" key="11">
    <source>
        <dbReference type="Proteomes" id="UP001060919"/>
    </source>
</evidence>
<dbReference type="GO" id="GO:0005524">
    <property type="term" value="F:ATP binding"/>
    <property type="evidence" value="ECO:0007669"/>
    <property type="project" value="UniProtKB-UniRule"/>
</dbReference>
<dbReference type="GO" id="GO:0045910">
    <property type="term" value="P:negative regulation of DNA recombination"/>
    <property type="evidence" value="ECO:0007669"/>
    <property type="project" value="InterPro"/>
</dbReference>
<dbReference type="PIRSF" id="PIRSF005814">
    <property type="entry name" value="MutS_YshD"/>
    <property type="match status" value="1"/>
</dbReference>
<dbReference type="Pfam" id="PF01713">
    <property type="entry name" value="Smr"/>
    <property type="match status" value="1"/>
</dbReference>
<dbReference type="Gene3D" id="3.40.50.300">
    <property type="entry name" value="P-loop containing nucleotide triphosphate hydrolases"/>
    <property type="match status" value="1"/>
</dbReference>
<keyword evidence="5 7" id="KW-0694">RNA-binding</keyword>
<evidence type="ECO:0000256" key="1">
    <source>
        <dbReference type="ARBA" id="ARBA00022730"/>
    </source>
</evidence>
<keyword evidence="3 7" id="KW-0378">Hydrolase</keyword>
<dbReference type="EMBL" id="AP026867">
    <property type="protein sequence ID" value="BDS12874.1"/>
    <property type="molecule type" value="Genomic_DNA"/>
</dbReference>
<comment type="function">
    <text evidence="7">Endonuclease that is involved in the suppression of homologous recombination and thus may have a key role in the control of bacterial genetic diversity.</text>
</comment>
<evidence type="ECO:0000256" key="6">
    <source>
        <dbReference type="ARBA" id="ARBA00023125"/>
    </source>
</evidence>
<keyword evidence="6 7" id="KW-0238">DNA-binding</keyword>
<dbReference type="Proteomes" id="UP001060919">
    <property type="component" value="Chromosome"/>
</dbReference>
<evidence type="ECO:0000256" key="7">
    <source>
        <dbReference type="HAMAP-Rule" id="MF_00092"/>
    </source>
</evidence>
<dbReference type="FunFam" id="3.40.50.300:FF:000830">
    <property type="entry name" value="Endonuclease MutS2"/>
    <property type="match status" value="1"/>
</dbReference>
<feature type="binding site" evidence="7">
    <location>
        <begin position="345"/>
        <end position="352"/>
    </location>
    <ligand>
        <name>ATP</name>
        <dbReference type="ChEBI" id="CHEBI:30616"/>
    </ligand>
</feature>
<dbReference type="InterPro" id="IPR045076">
    <property type="entry name" value="MutS"/>
</dbReference>
<dbReference type="InterPro" id="IPR027417">
    <property type="entry name" value="P-loop_NTPase"/>
</dbReference>
<dbReference type="EC" id="3.6.4.-" evidence="7"/>
<dbReference type="GO" id="GO:0043023">
    <property type="term" value="F:ribosomal large subunit binding"/>
    <property type="evidence" value="ECO:0007669"/>
    <property type="project" value="UniProtKB-UniRule"/>
</dbReference>
<organism evidence="10 11">
    <name type="scientific">Aureispira anguillae</name>
    <dbReference type="NCBI Taxonomy" id="2864201"/>
    <lineage>
        <taxon>Bacteria</taxon>
        <taxon>Pseudomonadati</taxon>
        <taxon>Bacteroidota</taxon>
        <taxon>Saprospiria</taxon>
        <taxon>Saprospirales</taxon>
        <taxon>Saprospiraceae</taxon>
        <taxon>Aureispira</taxon>
    </lineage>
</organism>
<dbReference type="InterPro" id="IPR007696">
    <property type="entry name" value="DNA_mismatch_repair_MutS_core"/>
</dbReference>
<accession>A0A915YH16</accession>
<keyword evidence="11" id="KW-1185">Reference proteome</keyword>
<dbReference type="GO" id="GO:0030983">
    <property type="term" value="F:mismatched DNA binding"/>
    <property type="evidence" value="ECO:0007669"/>
    <property type="project" value="InterPro"/>
</dbReference>
<keyword evidence="4 7" id="KW-0067">ATP-binding</keyword>
<keyword evidence="2 7" id="KW-0547">Nucleotide-binding</keyword>
<keyword evidence="7" id="KW-0540">Nuclease</keyword>
<evidence type="ECO:0000256" key="8">
    <source>
        <dbReference type="SAM" id="Coils"/>
    </source>
</evidence>
<dbReference type="SUPFAM" id="SSF48334">
    <property type="entry name" value="DNA repair protein MutS, domain III"/>
    <property type="match status" value="1"/>
</dbReference>
<dbReference type="GO" id="GO:0006298">
    <property type="term" value="P:mismatch repair"/>
    <property type="evidence" value="ECO:0007669"/>
    <property type="project" value="InterPro"/>
</dbReference>
<dbReference type="KEGG" id="aup:AsAng_0035990"/>
<dbReference type="InterPro" id="IPR036063">
    <property type="entry name" value="Smr_dom_sf"/>
</dbReference>
<dbReference type="SMART" id="SM00534">
    <property type="entry name" value="MUTSac"/>
    <property type="match status" value="1"/>
</dbReference>
<dbReference type="GO" id="GO:0140664">
    <property type="term" value="F:ATP-dependent DNA damage sensor activity"/>
    <property type="evidence" value="ECO:0007669"/>
    <property type="project" value="InterPro"/>
</dbReference>
<gene>
    <name evidence="7" type="primary">mutS2</name>
    <name evidence="7" type="synonym">rqcU</name>
    <name evidence="10" type="ORF">AsAng_0035990</name>
</gene>
<evidence type="ECO:0000313" key="10">
    <source>
        <dbReference type="EMBL" id="BDS12874.1"/>
    </source>
</evidence>
<dbReference type="SUPFAM" id="SSF160443">
    <property type="entry name" value="SMR domain-like"/>
    <property type="match status" value="1"/>
</dbReference>
<dbReference type="SUPFAM" id="SSF52540">
    <property type="entry name" value="P-loop containing nucleoside triphosphate hydrolases"/>
    <property type="match status" value="1"/>
</dbReference>
<dbReference type="PROSITE" id="PS50828">
    <property type="entry name" value="SMR"/>
    <property type="match status" value="1"/>
</dbReference>
<dbReference type="HAMAP" id="MF_00092">
    <property type="entry name" value="MutS2"/>
    <property type="match status" value="1"/>
</dbReference>
<dbReference type="InterPro" id="IPR005747">
    <property type="entry name" value="MutS2"/>
</dbReference>
<dbReference type="Gene3D" id="3.30.1370.110">
    <property type="match status" value="1"/>
</dbReference>
<dbReference type="PANTHER" id="PTHR48466:SF2">
    <property type="entry name" value="OS10G0509000 PROTEIN"/>
    <property type="match status" value="1"/>
</dbReference>
<dbReference type="InterPro" id="IPR036187">
    <property type="entry name" value="DNA_mismatch_repair_MutS_sf"/>
</dbReference>
<dbReference type="PROSITE" id="PS00486">
    <property type="entry name" value="DNA_MISMATCH_REPAIR_2"/>
    <property type="match status" value="1"/>
</dbReference>
<protein>
    <recommendedName>
        <fullName evidence="7">Endonuclease MutS2</fullName>
        <ecNumber evidence="7">3.1.-.-</ecNumber>
    </recommendedName>
    <alternativeName>
        <fullName evidence="7">Ribosome-associated protein quality control-upstream factor</fullName>
        <shortName evidence="7">RQC-upstream factor</shortName>
        <shortName evidence="7">RqcU</shortName>
        <ecNumber evidence="7">3.6.4.-</ecNumber>
    </alternativeName>
</protein>
<dbReference type="SMART" id="SM00463">
    <property type="entry name" value="SMR"/>
    <property type="match status" value="1"/>
</dbReference>
<dbReference type="GO" id="GO:0004519">
    <property type="term" value="F:endonuclease activity"/>
    <property type="evidence" value="ECO:0007669"/>
    <property type="project" value="UniProtKB-UniRule"/>
</dbReference>
<feature type="coiled-coil region" evidence="8">
    <location>
        <begin position="526"/>
        <end position="634"/>
    </location>
</feature>
<comment type="function">
    <text evidence="7">Acts as a ribosome collision sensor, splitting the ribosome into its 2 subunits. Detects stalled/collided 70S ribosomes which it binds and splits by an ATP-hydrolysis driven conformational change. Acts upstream of the ribosome quality control system (RQC), a ribosome-associated complex that mediates the extraction of incompletely synthesized nascent chains from stalled ribosomes and their subsequent degradation. Probably generates substrates for RQC.</text>
</comment>